<evidence type="ECO:0000313" key="2">
    <source>
        <dbReference type="EMBL" id="KAF9061116.1"/>
    </source>
</evidence>
<dbReference type="OrthoDB" id="3066926at2759"/>
<proteinExistence type="predicted"/>
<evidence type="ECO:0000256" key="1">
    <source>
        <dbReference type="SAM" id="MobiDB-lite"/>
    </source>
</evidence>
<dbReference type="AlphaFoldDB" id="A0A9P5PA32"/>
<feature type="compositionally biased region" description="Basic and acidic residues" evidence="1">
    <location>
        <begin position="290"/>
        <end position="318"/>
    </location>
</feature>
<dbReference type="EMBL" id="JADNRY010000214">
    <property type="protein sequence ID" value="KAF9061116.1"/>
    <property type="molecule type" value="Genomic_DNA"/>
</dbReference>
<feature type="compositionally biased region" description="Basic and acidic residues" evidence="1">
    <location>
        <begin position="246"/>
        <end position="257"/>
    </location>
</feature>
<keyword evidence="3" id="KW-1185">Reference proteome</keyword>
<gene>
    <name evidence="2" type="ORF">BDP27DRAFT_1406852</name>
</gene>
<feature type="compositionally biased region" description="Basic and acidic residues" evidence="1">
    <location>
        <begin position="359"/>
        <end position="377"/>
    </location>
</feature>
<dbReference type="InterPro" id="IPR038765">
    <property type="entry name" value="Papain-like_cys_pep_sf"/>
</dbReference>
<accession>A0A9P5PA32</accession>
<evidence type="ECO:0008006" key="4">
    <source>
        <dbReference type="Google" id="ProtNLM"/>
    </source>
</evidence>
<sequence>MSARFVVRGTELMEKVLDLGGNAYSQENKWLCDLGTEVFEGGKVLVTVAHLGKLKPKKGTTEGSYHWVPMVIDGKRRLFLYGDPLAGKKTPVMPEKMQDSLTAWKDRHSFLEYSNEVLPTTQQEDNHSCARLQALNKIITYSQLSSPQADNDDDNVSLASTASELTDIEIGELKSKNNISVTIAPNDTKFTFTVPRCSTSSIPPDPETTGTHKRSHEHISSPGHTESVKKPKCETPNSPDATETPKSSELKTPDPKRHTLDAFLQRITPEEQARQRKLEAERLSEIYENERDKREREKRDCMLKEHEANKNRQQEYRDRKKAAKIADGWKPYENREKKRKLRDIDDSNEGAENLAEASQPRRELKDEIRDNNRDEHTRGRKQMKITSSVERMNYFQPLIWSQIQQATKKAGKPWIPTNIVRIAKQSNPEVFKHLRPQTLRQWIDHNAKKKGIHKWTEKTLENVRRGNRPGGHTTHQGILMSSFSQNEEYHSRIIQHRYVKSHDSGKTAMRSNWTKRPQYQV</sequence>
<name>A0A9P5PA32_9AGAR</name>
<feature type="compositionally biased region" description="Polar residues" evidence="1">
    <location>
        <begin position="509"/>
        <end position="521"/>
    </location>
</feature>
<feature type="compositionally biased region" description="Polar residues" evidence="1">
    <location>
        <begin position="235"/>
        <end position="245"/>
    </location>
</feature>
<dbReference type="Proteomes" id="UP000772434">
    <property type="component" value="Unassembled WGS sequence"/>
</dbReference>
<comment type="caution">
    <text evidence="2">The sequence shown here is derived from an EMBL/GenBank/DDBJ whole genome shotgun (WGS) entry which is preliminary data.</text>
</comment>
<reference evidence="2" key="1">
    <citation type="submission" date="2020-11" db="EMBL/GenBank/DDBJ databases">
        <authorList>
            <consortium name="DOE Joint Genome Institute"/>
            <person name="Ahrendt S."/>
            <person name="Riley R."/>
            <person name="Andreopoulos W."/>
            <person name="Labutti K."/>
            <person name="Pangilinan J."/>
            <person name="Ruiz-Duenas F.J."/>
            <person name="Barrasa J.M."/>
            <person name="Sanchez-Garcia M."/>
            <person name="Camarero S."/>
            <person name="Miyauchi S."/>
            <person name="Serrano A."/>
            <person name="Linde D."/>
            <person name="Babiker R."/>
            <person name="Drula E."/>
            <person name="Ayuso-Fernandez I."/>
            <person name="Pacheco R."/>
            <person name="Padilla G."/>
            <person name="Ferreira P."/>
            <person name="Barriuso J."/>
            <person name="Kellner H."/>
            <person name="Castanera R."/>
            <person name="Alfaro M."/>
            <person name="Ramirez L."/>
            <person name="Pisabarro A.G."/>
            <person name="Kuo A."/>
            <person name="Tritt A."/>
            <person name="Lipzen A."/>
            <person name="He G."/>
            <person name="Yan M."/>
            <person name="Ng V."/>
            <person name="Cullen D."/>
            <person name="Martin F."/>
            <person name="Rosso M.-N."/>
            <person name="Henrissat B."/>
            <person name="Hibbett D."/>
            <person name="Martinez A.T."/>
            <person name="Grigoriev I.V."/>
        </authorList>
    </citation>
    <scope>NUCLEOTIDE SEQUENCE</scope>
    <source>
        <strain evidence="2">AH 40177</strain>
    </source>
</reference>
<feature type="region of interest" description="Disordered" evidence="1">
    <location>
        <begin position="500"/>
        <end position="521"/>
    </location>
</feature>
<protein>
    <recommendedName>
        <fullName evidence="4">Ubiquitin-like protease family profile domain-containing protein</fullName>
    </recommendedName>
</protein>
<feature type="region of interest" description="Disordered" evidence="1">
    <location>
        <begin position="290"/>
        <end position="382"/>
    </location>
</feature>
<feature type="compositionally biased region" description="Polar residues" evidence="1">
    <location>
        <begin position="192"/>
        <end position="202"/>
    </location>
</feature>
<dbReference type="SUPFAM" id="SSF54001">
    <property type="entry name" value="Cysteine proteinases"/>
    <property type="match status" value="1"/>
</dbReference>
<evidence type="ECO:0000313" key="3">
    <source>
        <dbReference type="Proteomes" id="UP000772434"/>
    </source>
</evidence>
<feature type="region of interest" description="Disordered" evidence="1">
    <location>
        <begin position="192"/>
        <end position="257"/>
    </location>
</feature>
<organism evidence="2 3">
    <name type="scientific">Rhodocollybia butyracea</name>
    <dbReference type="NCBI Taxonomy" id="206335"/>
    <lineage>
        <taxon>Eukaryota</taxon>
        <taxon>Fungi</taxon>
        <taxon>Dikarya</taxon>
        <taxon>Basidiomycota</taxon>
        <taxon>Agaricomycotina</taxon>
        <taxon>Agaricomycetes</taxon>
        <taxon>Agaricomycetidae</taxon>
        <taxon>Agaricales</taxon>
        <taxon>Marasmiineae</taxon>
        <taxon>Omphalotaceae</taxon>
        <taxon>Rhodocollybia</taxon>
    </lineage>
</organism>